<dbReference type="EMBL" id="JAHFXS010000004">
    <property type="protein sequence ID" value="KAG9991274.1"/>
    <property type="molecule type" value="Genomic_DNA"/>
</dbReference>
<sequence length="120" mass="13760">MIHDQSTPQSCDESEDAARNENQASPDDSFTELLEPPAEKYEQTAEVTQPRRLYTLTDAQVYWDSRGRPKCSKIGCDNNQGIGYRNELSRDQHISNTRFHKGVPHLGYEQTKRGYRGFHG</sequence>
<organism evidence="2 3">
    <name type="scientific">Aureobasidium melanogenum</name>
    <name type="common">Aureobasidium pullulans var. melanogenum</name>
    <dbReference type="NCBI Taxonomy" id="46634"/>
    <lineage>
        <taxon>Eukaryota</taxon>
        <taxon>Fungi</taxon>
        <taxon>Dikarya</taxon>
        <taxon>Ascomycota</taxon>
        <taxon>Pezizomycotina</taxon>
        <taxon>Dothideomycetes</taxon>
        <taxon>Dothideomycetidae</taxon>
        <taxon>Dothideales</taxon>
        <taxon>Saccotheciaceae</taxon>
        <taxon>Aureobasidium</taxon>
    </lineage>
</organism>
<accession>A0A9P8G7Y5</accession>
<keyword evidence="3" id="KW-1185">Reference proteome</keyword>
<feature type="compositionally biased region" description="Polar residues" evidence="1">
    <location>
        <begin position="1"/>
        <end position="11"/>
    </location>
</feature>
<evidence type="ECO:0000256" key="1">
    <source>
        <dbReference type="SAM" id="MobiDB-lite"/>
    </source>
</evidence>
<evidence type="ECO:0000313" key="3">
    <source>
        <dbReference type="Proteomes" id="UP000729357"/>
    </source>
</evidence>
<name>A0A9P8G7Y5_AURME</name>
<dbReference type="AlphaFoldDB" id="A0A9P8G7Y5"/>
<feature type="region of interest" description="Disordered" evidence="1">
    <location>
        <begin position="1"/>
        <end position="46"/>
    </location>
</feature>
<comment type="caution">
    <text evidence="2">The sequence shown here is derived from an EMBL/GenBank/DDBJ whole genome shotgun (WGS) entry which is preliminary data.</text>
</comment>
<dbReference type="Proteomes" id="UP000729357">
    <property type="component" value="Unassembled WGS sequence"/>
</dbReference>
<reference evidence="2" key="2">
    <citation type="submission" date="2021-08" db="EMBL/GenBank/DDBJ databases">
        <authorList>
            <person name="Gostincar C."/>
            <person name="Sun X."/>
            <person name="Song Z."/>
            <person name="Gunde-Cimerman N."/>
        </authorList>
    </citation>
    <scope>NUCLEOTIDE SEQUENCE</scope>
    <source>
        <strain evidence="2">EXF-9298</strain>
    </source>
</reference>
<gene>
    <name evidence="2" type="ORF">KCU98_g536</name>
</gene>
<evidence type="ECO:0000313" key="2">
    <source>
        <dbReference type="EMBL" id="KAG9991274.1"/>
    </source>
</evidence>
<reference evidence="2" key="1">
    <citation type="journal article" date="2021" name="J Fungi (Basel)">
        <title>Virulence traits and population genomics of the black yeast Aureobasidium melanogenum.</title>
        <authorList>
            <person name="Cernosa A."/>
            <person name="Sun X."/>
            <person name="Gostincar C."/>
            <person name="Fang C."/>
            <person name="Gunde-Cimerman N."/>
            <person name="Song Z."/>
        </authorList>
    </citation>
    <scope>NUCLEOTIDE SEQUENCE</scope>
    <source>
        <strain evidence="2">EXF-9298</strain>
    </source>
</reference>
<proteinExistence type="predicted"/>
<protein>
    <submittedName>
        <fullName evidence="2">Uncharacterized protein</fullName>
    </submittedName>
</protein>
<feature type="non-terminal residue" evidence="2">
    <location>
        <position position="120"/>
    </location>
</feature>